<proteinExistence type="inferred from homology"/>
<keyword evidence="4 7" id="KW-0472">Membrane</keyword>
<keyword evidence="2 7" id="KW-0812">Transmembrane</keyword>
<dbReference type="EMBL" id="BSPD01000017">
    <property type="protein sequence ID" value="GLS24743.1"/>
    <property type="molecule type" value="Genomic_DNA"/>
</dbReference>
<evidence type="ECO:0000256" key="4">
    <source>
        <dbReference type="ARBA" id="ARBA00023136"/>
    </source>
</evidence>
<dbReference type="GO" id="GO:0005886">
    <property type="term" value="C:plasma membrane"/>
    <property type="evidence" value="ECO:0007669"/>
    <property type="project" value="UniProtKB-SubCell"/>
</dbReference>
<evidence type="ECO:0000256" key="2">
    <source>
        <dbReference type="ARBA" id="ARBA00022692"/>
    </source>
</evidence>
<feature type="region of interest" description="Disordered" evidence="8">
    <location>
        <begin position="134"/>
        <end position="157"/>
    </location>
</feature>
<dbReference type="PANTHER" id="PTHR38766:SF1">
    <property type="entry name" value="FLAGELLAR PROTEIN FLIO"/>
    <property type="match status" value="1"/>
</dbReference>
<evidence type="ECO:0000256" key="6">
    <source>
        <dbReference type="ARBA" id="ARBA00037937"/>
    </source>
</evidence>
<dbReference type="AlphaFoldDB" id="A0AA37T1X9"/>
<feature type="compositionally biased region" description="Polar residues" evidence="8">
    <location>
        <begin position="179"/>
        <end position="197"/>
    </location>
</feature>
<dbReference type="Pfam" id="PF04347">
    <property type="entry name" value="FliO"/>
    <property type="match status" value="1"/>
</dbReference>
<dbReference type="PANTHER" id="PTHR38766">
    <property type="entry name" value="FLAGELLAR PROTEIN FLIO"/>
    <property type="match status" value="1"/>
</dbReference>
<evidence type="ECO:0000256" key="1">
    <source>
        <dbReference type="ARBA" id="ARBA00022475"/>
    </source>
</evidence>
<comment type="subcellular location">
    <subcellularLocation>
        <location evidence="7">Cell membrane</location>
    </subcellularLocation>
    <subcellularLocation>
        <location evidence="7">Bacterial flagellum basal body</location>
    </subcellularLocation>
</comment>
<evidence type="ECO:0000313" key="10">
    <source>
        <dbReference type="Proteomes" id="UP001156870"/>
    </source>
</evidence>
<accession>A0AA37T1X9</accession>
<feature type="transmembrane region" description="Helical" evidence="7">
    <location>
        <begin position="44"/>
        <end position="64"/>
    </location>
</feature>
<evidence type="ECO:0000313" key="9">
    <source>
        <dbReference type="EMBL" id="GLS24743.1"/>
    </source>
</evidence>
<evidence type="ECO:0000256" key="7">
    <source>
        <dbReference type="RuleBase" id="RU362064"/>
    </source>
</evidence>
<dbReference type="Proteomes" id="UP001156870">
    <property type="component" value="Unassembled WGS sequence"/>
</dbReference>
<reference evidence="9 10" key="1">
    <citation type="journal article" date="2014" name="Int. J. Syst. Evol. Microbiol.">
        <title>Complete genome sequence of Corynebacterium casei LMG S-19264T (=DSM 44701T), isolated from a smear-ripened cheese.</title>
        <authorList>
            <consortium name="US DOE Joint Genome Institute (JGI-PGF)"/>
            <person name="Walter F."/>
            <person name="Albersmeier A."/>
            <person name="Kalinowski J."/>
            <person name="Ruckert C."/>
        </authorList>
    </citation>
    <scope>NUCLEOTIDE SEQUENCE [LARGE SCALE GENOMIC DNA]</scope>
    <source>
        <strain evidence="9 10">NBRC 110095</strain>
    </source>
</reference>
<name>A0AA37T1X9_9GAMM</name>
<dbReference type="RefSeq" id="WP_232593733.1">
    <property type="nucleotide sequence ID" value="NZ_BSPD01000017.1"/>
</dbReference>
<dbReference type="GO" id="GO:0009425">
    <property type="term" value="C:bacterial-type flagellum basal body"/>
    <property type="evidence" value="ECO:0007669"/>
    <property type="project" value="UniProtKB-SubCell"/>
</dbReference>
<keyword evidence="10" id="KW-1185">Reference proteome</keyword>
<feature type="region of interest" description="Disordered" evidence="8">
    <location>
        <begin position="179"/>
        <end position="205"/>
    </location>
</feature>
<feature type="compositionally biased region" description="Basic and acidic residues" evidence="8">
    <location>
        <begin position="142"/>
        <end position="151"/>
    </location>
</feature>
<dbReference type="InterPro" id="IPR052205">
    <property type="entry name" value="FliO/MopB"/>
</dbReference>
<sequence>MALLFFFSANLLALPEKDQALDSHPANSITTSAVGSGYSTGGYIPQVIGSLLFILMLIAALAYAMKRFQKFSNVGSNQLQVLEQLPLGVKEKVILIEACGKPILLGITANNINTLHVFDDSSDQAPLEKEVDNECVGSNKTSQDKPGDHKVPGKTSPVFGLSGIQSQFSEKLATILNPSLSSSHDKSQSNTSHSANGACSLGIKE</sequence>
<protein>
    <recommendedName>
        <fullName evidence="7">Flagellar protein</fullName>
    </recommendedName>
</protein>
<comment type="caution">
    <text evidence="9">The sequence shown here is derived from an EMBL/GenBank/DDBJ whole genome shotgun (WGS) entry which is preliminary data.</text>
</comment>
<keyword evidence="5 7" id="KW-0975">Bacterial flagellum</keyword>
<evidence type="ECO:0000256" key="5">
    <source>
        <dbReference type="ARBA" id="ARBA00023143"/>
    </source>
</evidence>
<evidence type="ECO:0000256" key="8">
    <source>
        <dbReference type="SAM" id="MobiDB-lite"/>
    </source>
</evidence>
<dbReference type="InterPro" id="IPR022781">
    <property type="entry name" value="Flagellar_biosynth_FliO"/>
</dbReference>
<gene>
    <name evidence="9" type="ORF">GCM10007877_04570</name>
</gene>
<dbReference type="NCBIfam" id="TIGR03500">
    <property type="entry name" value="FliO_TIGR"/>
    <property type="match status" value="1"/>
</dbReference>
<keyword evidence="3 7" id="KW-1133">Transmembrane helix</keyword>
<evidence type="ECO:0000256" key="3">
    <source>
        <dbReference type="ARBA" id="ARBA00022989"/>
    </source>
</evidence>
<organism evidence="9 10">
    <name type="scientific">Marinibactrum halimedae</name>
    <dbReference type="NCBI Taxonomy" id="1444977"/>
    <lineage>
        <taxon>Bacteria</taxon>
        <taxon>Pseudomonadati</taxon>
        <taxon>Pseudomonadota</taxon>
        <taxon>Gammaproteobacteria</taxon>
        <taxon>Cellvibrionales</taxon>
        <taxon>Cellvibrionaceae</taxon>
        <taxon>Marinibactrum</taxon>
    </lineage>
</organism>
<dbReference type="GO" id="GO:0044781">
    <property type="term" value="P:bacterial-type flagellum organization"/>
    <property type="evidence" value="ECO:0007669"/>
    <property type="project" value="UniProtKB-UniRule"/>
</dbReference>
<comment type="similarity">
    <text evidence="6 7">Belongs to the FliO/MopB family.</text>
</comment>
<keyword evidence="1 7" id="KW-1003">Cell membrane</keyword>